<dbReference type="GO" id="GO:0003700">
    <property type="term" value="F:DNA-binding transcription factor activity"/>
    <property type="evidence" value="ECO:0007669"/>
    <property type="project" value="InterPro"/>
</dbReference>
<name>A0AB38PYG5_9SPIR</name>
<reference evidence="4" key="2">
    <citation type="submission" date="2019-01" db="EMBL/GenBank/DDBJ databases">
        <authorList>
            <person name="Thorell K."/>
        </authorList>
    </citation>
    <scope>NUCLEOTIDE SEQUENCE</scope>
    <source>
        <strain evidence="4">PC4597II</strain>
        <strain evidence="5">PC5099IV</strain>
    </source>
</reference>
<dbReference type="PANTHER" id="PTHR48051:SF1">
    <property type="entry name" value="RAS SUPPRESSOR PROTEIN 1"/>
    <property type="match status" value="1"/>
</dbReference>
<dbReference type="Gene3D" id="1.10.1740.10">
    <property type="match status" value="1"/>
</dbReference>
<gene>
    <name evidence="5" type="ORF">EPJ71_06840</name>
    <name evidence="4" type="ORF">EPJ73_10455</name>
</gene>
<dbReference type="Proteomes" id="UP000322659">
    <property type="component" value="Unassembled WGS sequence"/>
</dbReference>
<evidence type="ECO:0000313" key="6">
    <source>
        <dbReference type="Proteomes" id="UP000322659"/>
    </source>
</evidence>
<dbReference type="SUPFAM" id="SSF52058">
    <property type="entry name" value="L domain-like"/>
    <property type="match status" value="1"/>
</dbReference>
<keyword evidence="2" id="KW-0677">Repeat</keyword>
<dbReference type="EMBL" id="SAXZ01000012">
    <property type="protein sequence ID" value="TXJ31825.1"/>
    <property type="molecule type" value="Genomic_DNA"/>
</dbReference>
<dbReference type="RefSeq" id="WP_021958015.1">
    <property type="nucleotide sequence ID" value="NZ_SAXV01000020.1"/>
</dbReference>
<organism evidence="4 7">
    <name type="scientific">Brachyspira aalborgi</name>
    <dbReference type="NCBI Taxonomy" id="29522"/>
    <lineage>
        <taxon>Bacteria</taxon>
        <taxon>Pseudomonadati</taxon>
        <taxon>Spirochaetota</taxon>
        <taxon>Spirochaetia</taxon>
        <taxon>Brachyspirales</taxon>
        <taxon>Brachyspiraceae</taxon>
        <taxon>Brachyspira</taxon>
    </lineage>
</organism>
<feature type="domain" description="Disease resistance R13L4/SHOC-2-like LRR" evidence="3">
    <location>
        <begin position="216"/>
        <end position="324"/>
    </location>
</feature>
<dbReference type="GO" id="GO:0005737">
    <property type="term" value="C:cytoplasm"/>
    <property type="evidence" value="ECO:0007669"/>
    <property type="project" value="TreeGrafter"/>
</dbReference>
<evidence type="ECO:0000313" key="4">
    <source>
        <dbReference type="EMBL" id="TXJ24259.1"/>
    </source>
</evidence>
<evidence type="ECO:0000256" key="2">
    <source>
        <dbReference type="ARBA" id="ARBA00022737"/>
    </source>
</evidence>
<dbReference type="EMBL" id="SAYA01000023">
    <property type="protein sequence ID" value="TXJ24259.1"/>
    <property type="molecule type" value="Genomic_DNA"/>
</dbReference>
<dbReference type="AlphaFoldDB" id="A0AB38PYG5"/>
<dbReference type="Proteomes" id="UP000324336">
    <property type="component" value="Unassembled WGS sequence"/>
</dbReference>
<dbReference type="GO" id="GO:0006352">
    <property type="term" value="P:DNA-templated transcription initiation"/>
    <property type="evidence" value="ECO:0007669"/>
    <property type="project" value="InterPro"/>
</dbReference>
<accession>A0AB38PYG5</accession>
<evidence type="ECO:0000259" key="3">
    <source>
        <dbReference type="Pfam" id="PF23598"/>
    </source>
</evidence>
<protein>
    <recommendedName>
        <fullName evidence="3">Disease resistance R13L4/SHOC-2-like LRR domain-containing protein</fullName>
    </recommendedName>
</protein>
<dbReference type="InterPro" id="IPR013325">
    <property type="entry name" value="RNA_pol_sigma_r2"/>
</dbReference>
<keyword evidence="1" id="KW-0433">Leucine-rich repeat</keyword>
<dbReference type="InterPro" id="IPR050216">
    <property type="entry name" value="LRR_domain-containing"/>
</dbReference>
<dbReference type="InterPro" id="IPR032675">
    <property type="entry name" value="LRR_dom_sf"/>
</dbReference>
<evidence type="ECO:0000256" key="1">
    <source>
        <dbReference type="ARBA" id="ARBA00022614"/>
    </source>
</evidence>
<comment type="caution">
    <text evidence="4">The sequence shown here is derived from an EMBL/GenBank/DDBJ whole genome shotgun (WGS) entry which is preliminary data.</text>
</comment>
<keyword evidence="6" id="KW-1185">Reference proteome</keyword>
<proteinExistence type="predicted"/>
<sequence length="326" mass="38720">MENNNINEIIITDENEKEYLAEFKKTSSPRIKEALIKRYTPLVKYEAFKIKETIGNSFNSININFENYAKNKLGFEDEDFESLGFLGLLDAIDRYNPNNESDIKFETYASMNIQDAIFEEFRRMDGLPKSVRREIKKLEMVENKMINNLTKKEIDNLCKWAKKYNIEDLDTEEKILNIKELKIVSDEIDYLPNEIFKLTNLESFYIDCYSLEEFPKDIEKLINLKKLTIEFSDIKTLPKEIFNLVNLETLNIECACLEEFPDGISNLTKLKTLNFIYYEELIELKEFPKEIFNLKNLENIRLSYFNKFKGYYKKINDLDNIKNIEL</sequence>
<reference evidence="6 7" key="1">
    <citation type="journal article" date="1992" name="Lakartidningen">
        <title>[Penicillin V and not amoxicillin is the first choice preparation in acute otitis].</title>
        <authorList>
            <person name="Kamme C."/>
            <person name="Lundgren K."/>
            <person name="Prellner K."/>
        </authorList>
    </citation>
    <scope>NUCLEOTIDE SEQUENCE [LARGE SCALE GENOMIC DNA]</scope>
    <source>
        <strain evidence="4 7">PC4597II</strain>
        <strain evidence="5 6">PC5099IV</strain>
    </source>
</reference>
<dbReference type="PANTHER" id="PTHR48051">
    <property type="match status" value="1"/>
</dbReference>
<evidence type="ECO:0000313" key="5">
    <source>
        <dbReference type="EMBL" id="TXJ31825.1"/>
    </source>
</evidence>
<evidence type="ECO:0000313" key="7">
    <source>
        <dbReference type="Proteomes" id="UP000324336"/>
    </source>
</evidence>
<dbReference type="SUPFAM" id="SSF88946">
    <property type="entry name" value="Sigma2 domain of RNA polymerase sigma factors"/>
    <property type="match status" value="1"/>
</dbReference>
<dbReference type="InterPro" id="IPR055414">
    <property type="entry name" value="LRR_R13L4/SHOC2-like"/>
</dbReference>
<dbReference type="Gene3D" id="3.80.10.10">
    <property type="entry name" value="Ribonuclease Inhibitor"/>
    <property type="match status" value="1"/>
</dbReference>
<dbReference type="Pfam" id="PF23598">
    <property type="entry name" value="LRR_14"/>
    <property type="match status" value="1"/>
</dbReference>